<evidence type="ECO:0000313" key="1">
    <source>
        <dbReference type="EMBL" id="MDR7665488.1"/>
    </source>
</evidence>
<reference evidence="2" key="1">
    <citation type="submission" date="2023-07" db="EMBL/GenBank/DDBJ databases">
        <title>Whole-genome sequencing of a new Methanosarcina sp. Z-7115.</title>
        <authorList>
            <person name="Zhilina T.N."/>
            <person name="Merkel A.Y."/>
        </authorList>
    </citation>
    <scope>NUCLEOTIDE SEQUENCE [LARGE SCALE GENOMIC DNA]</scope>
    <source>
        <strain evidence="2">Z-7115</strain>
    </source>
</reference>
<protein>
    <submittedName>
        <fullName evidence="1">Uncharacterized protein</fullName>
    </submittedName>
</protein>
<evidence type="ECO:0000313" key="2">
    <source>
        <dbReference type="Proteomes" id="UP001246244"/>
    </source>
</evidence>
<sequence length="66" mass="7233">MGSVVNMPVRKTTSKASTGGRYVLKITTVTRTTPADRATISKLRASVTDELKRRKAKNVKVETVKV</sequence>
<dbReference type="EMBL" id="JAVKPK010000021">
    <property type="protein sequence ID" value="MDR7665488.1"/>
    <property type="molecule type" value="Genomic_DNA"/>
</dbReference>
<dbReference type="RefSeq" id="WP_310575513.1">
    <property type="nucleotide sequence ID" value="NZ_JAVKPK010000021.1"/>
</dbReference>
<name>A0ABU2D0I0_9EURY</name>
<comment type="caution">
    <text evidence="1">The sequence shown here is derived from an EMBL/GenBank/DDBJ whole genome shotgun (WGS) entry which is preliminary data.</text>
</comment>
<dbReference type="Proteomes" id="UP001246244">
    <property type="component" value="Unassembled WGS sequence"/>
</dbReference>
<proteinExistence type="predicted"/>
<gene>
    <name evidence="1" type="ORF">RG963_06785</name>
</gene>
<keyword evidence="2" id="KW-1185">Reference proteome</keyword>
<accession>A0ABU2D0I0</accession>
<organism evidence="1 2">
    <name type="scientific">Methanosarcina baikalica</name>
    <dbReference type="NCBI Taxonomy" id="3073890"/>
    <lineage>
        <taxon>Archaea</taxon>
        <taxon>Methanobacteriati</taxon>
        <taxon>Methanobacteriota</taxon>
        <taxon>Stenosarchaea group</taxon>
        <taxon>Methanomicrobia</taxon>
        <taxon>Methanosarcinales</taxon>
        <taxon>Methanosarcinaceae</taxon>
        <taxon>Methanosarcina</taxon>
    </lineage>
</organism>